<dbReference type="Gene3D" id="3.60.15.10">
    <property type="entry name" value="Ribonuclease Z/Hydroxyacylglutathione hydrolase-like"/>
    <property type="match status" value="1"/>
</dbReference>
<dbReference type="Pfam" id="PF16123">
    <property type="entry name" value="HAGH_C"/>
    <property type="match status" value="1"/>
</dbReference>
<evidence type="ECO:0000256" key="3">
    <source>
        <dbReference type="ARBA" id="ARBA00022833"/>
    </source>
</evidence>
<evidence type="ECO:0000256" key="1">
    <source>
        <dbReference type="ARBA" id="ARBA00022723"/>
    </source>
</evidence>
<proteinExistence type="predicted"/>
<dbReference type="GO" id="GO:0004416">
    <property type="term" value="F:hydroxyacylglutathione hydrolase activity"/>
    <property type="evidence" value="ECO:0007669"/>
    <property type="project" value="TreeGrafter"/>
</dbReference>
<reference evidence="5" key="1">
    <citation type="submission" date="2013-12" db="EMBL/GenBank/DDBJ databases">
        <title>The Genome Sequence of Aphanomyces astaci APO3.</title>
        <authorList>
            <consortium name="The Broad Institute Genomics Platform"/>
            <person name="Russ C."/>
            <person name="Tyler B."/>
            <person name="van West P."/>
            <person name="Dieguez-Uribeondo J."/>
            <person name="Young S.K."/>
            <person name="Zeng Q."/>
            <person name="Gargeya S."/>
            <person name="Fitzgerald M."/>
            <person name="Abouelleil A."/>
            <person name="Alvarado L."/>
            <person name="Chapman S.B."/>
            <person name="Gainer-Dewar J."/>
            <person name="Goldberg J."/>
            <person name="Griggs A."/>
            <person name="Gujja S."/>
            <person name="Hansen M."/>
            <person name="Howarth C."/>
            <person name="Imamovic A."/>
            <person name="Ireland A."/>
            <person name="Larimer J."/>
            <person name="McCowan C."/>
            <person name="Murphy C."/>
            <person name="Pearson M."/>
            <person name="Poon T.W."/>
            <person name="Priest M."/>
            <person name="Roberts A."/>
            <person name="Saif S."/>
            <person name="Shea T."/>
            <person name="Sykes S."/>
            <person name="Wortman J."/>
            <person name="Nusbaum C."/>
            <person name="Birren B."/>
        </authorList>
    </citation>
    <scope>NUCLEOTIDE SEQUENCE [LARGE SCALE GENOMIC DNA]</scope>
    <source>
        <strain evidence="5">APO3</strain>
    </source>
</reference>
<dbReference type="PANTHER" id="PTHR11935:SF94">
    <property type="entry name" value="TENZING NORGAY, ISOFORM C"/>
    <property type="match status" value="1"/>
</dbReference>
<name>W4FIN4_APHAT</name>
<keyword evidence="2" id="KW-0378">Hydrolase</keyword>
<dbReference type="OrthoDB" id="515692at2759"/>
<dbReference type="PANTHER" id="PTHR11935">
    <property type="entry name" value="BETA LACTAMASE DOMAIN"/>
    <property type="match status" value="1"/>
</dbReference>
<dbReference type="InterPro" id="IPR032282">
    <property type="entry name" value="HAGH_C"/>
</dbReference>
<dbReference type="InterPro" id="IPR036866">
    <property type="entry name" value="RibonucZ/Hydroxyglut_hydro"/>
</dbReference>
<evidence type="ECO:0000259" key="4">
    <source>
        <dbReference type="Pfam" id="PF16123"/>
    </source>
</evidence>
<gene>
    <name evidence="5" type="ORF">H257_16909</name>
</gene>
<dbReference type="GeneID" id="20818905"/>
<feature type="domain" description="Hydroxyacylglutathione hydrolase C-terminal" evidence="4">
    <location>
        <begin position="23"/>
        <end position="97"/>
    </location>
</feature>
<protein>
    <recommendedName>
        <fullName evidence="4">Hydroxyacylglutathione hydrolase C-terminal domain-containing protein</fullName>
    </recommendedName>
</protein>
<dbReference type="SUPFAM" id="SSF56281">
    <property type="entry name" value="Metallo-hydrolase/oxidoreductase"/>
    <property type="match status" value="1"/>
</dbReference>
<dbReference type="VEuPathDB" id="FungiDB:H257_16909"/>
<dbReference type="GO" id="GO:0046872">
    <property type="term" value="F:metal ion binding"/>
    <property type="evidence" value="ECO:0007669"/>
    <property type="project" value="UniProtKB-KW"/>
</dbReference>
<sequence length="128" mass="13957">MHRNLGQVLGALPPTTRVFCGHEYTLQNLSIALFVEPDNVAVQTKEGEGLPTVSSTLADEVATKLFMRINEPTVANHAPRGSRLADVMTHLRQMKDDNVHHVAAARVNALLLETSSKATSATQGDTWR</sequence>
<accession>W4FIN4</accession>
<organism evidence="5">
    <name type="scientific">Aphanomyces astaci</name>
    <name type="common">Crayfish plague agent</name>
    <dbReference type="NCBI Taxonomy" id="112090"/>
    <lineage>
        <taxon>Eukaryota</taxon>
        <taxon>Sar</taxon>
        <taxon>Stramenopiles</taxon>
        <taxon>Oomycota</taxon>
        <taxon>Saprolegniomycetes</taxon>
        <taxon>Saprolegniales</taxon>
        <taxon>Verrucalvaceae</taxon>
        <taxon>Aphanomyces</taxon>
    </lineage>
</organism>
<dbReference type="AlphaFoldDB" id="W4FIN4"/>
<keyword evidence="1" id="KW-0479">Metal-binding</keyword>
<dbReference type="RefSeq" id="XP_009843824.1">
    <property type="nucleotide sequence ID" value="XM_009845522.1"/>
</dbReference>
<dbReference type="EMBL" id="KI913207">
    <property type="protein sequence ID" value="ETV66699.1"/>
    <property type="molecule type" value="Genomic_DNA"/>
</dbReference>
<keyword evidence="3" id="KW-0862">Zinc</keyword>
<evidence type="ECO:0000313" key="5">
    <source>
        <dbReference type="EMBL" id="ETV66699.1"/>
    </source>
</evidence>
<evidence type="ECO:0000256" key="2">
    <source>
        <dbReference type="ARBA" id="ARBA00022801"/>
    </source>
</evidence>
<dbReference type="STRING" id="112090.W4FIN4"/>